<dbReference type="GO" id="GO:0030313">
    <property type="term" value="C:cell envelope"/>
    <property type="evidence" value="ECO:0007669"/>
    <property type="project" value="UniProtKB-SubCell"/>
</dbReference>
<sequence>MKKVKAVSFFFTNPIFMKNIVFLILFICSISCKKNEYRSIQSVHNTQNLLKLNFKYFANEINTFEKITKNNATADQLRDQFKKTRLAFKKTEEFIAYYFPSSFIKINGAPIDENDLNETNRKIEYATGFQKIEELIFQPSINKFFLSKNIEILKGHLVVLTQQINNLQLNDCNIFEIQKLQLLRVLSLGITGFDSALALHSLPEAQSSLRGIQEVVNSFQFDKSFNTAISKAISYLKKNNSFNTFDRAVFITQYANPIFQNIFRIQQELHIKNNPFLTAINFNKKTPFETEAYDPNYFAPFYNKNPSKLQIHLGKQLFFDKILSGNNQISCASCHIPNQAYADHKTKAVANKTSRNTPTLLNAGLQNTQFADNRIRYLEDQVKAVINNPDEMHGSFTLALKKLNKNQMYRNLFHKVFPSSKNITEENLLQSIASFVRSLSKLNSKFDEYLRGKASLTIQEKKGFNLFMGKAKCATCHFFPLFNGSIPPLYQKTESEILGVPSRIHSKQIDPDLGEYHITKAPLKKYAFKTPTVRNASITFPYMHNGVFNTLEEVINFYNKGGGKGNGIIVEHQTLAHNPLLLSKEEMQNIIRFIQTLNNP</sequence>
<dbReference type="AlphaFoldDB" id="A0AAI8GCC3"/>
<keyword evidence="9" id="KW-0575">Peroxidase</keyword>
<keyword evidence="4" id="KW-0732">Signal</keyword>
<comment type="subcellular location">
    <subcellularLocation>
        <location evidence="1">Cell envelope</location>
    </subcellularLocation>
</comment>
<reference evidence="9 10" key="2">
    <citation type="submission" date="2019-05" db="EMBL/GenBank/DDBJ databases">
        <authorList>
            <person name="Ravantti J.J."/>
        </authorList>
    </citation>
    <scope>NUCLEOTIDE SEQUENCE [LARGE SCALE GENOMIC DNA]</scope>
    <source>
        <strain evidence="9 10">B185</strain>
    </source>
</reference>
<dbReference type="EMBL" id="CP010992">
    <property type="protein sequence ID" value="AMO21439.2"/>
    <property type="molecule type" value="Genomic_DNA"/>
</dbReference>
<gene>
    <name evidence="9" type="ORF">UN65_05995</name>
</gene>
<dbReference type="InterPro" id="IPR051395">
    <property type="entry name" value="Cytochrome_c_Peroxidase/MauG"/>
</dbReference>
<evidence type="ECO:0000256" key="6">
    <source>
        <dbReference type="ARBA" id="ARBA00023004"/>
    </source>
</evidence>
<dbReference type="GO" id="GO:0009055">
    <property type="term" value="F:electron transfer activity"/>
    <property type="evidence" value="ECO:0007669"/>
    <property type="project" value="InterPro"/>
</dbReference>
<dbReference type="PANTHER" id="PTHR30600:SF10">
    <property type="entry name" value="BLL6722 PROTEIN"/>
    <property type="match status" value="1"/>
</dbReference>
<evidence type="ECO:0000256" key="7">
    <source>
        <dbReference type="PROSITE-ProRule" id="PRU00433"/>
    </source>
</evidence>
<organism evidence="9 10">
    <name type="scientific">Flavobacterium columnare</name>
    <dbReference type="NCBI Taxonomy" id="996"/>
    <lineage>
        <taxon>Bacteria</taxon>
        <taxon>Pseudomonadati</taxon>
        <taxon>Bacteroidota</taxon>
        <taxon>Flavobacteriia</taxon>
        <taxon>Flavobacteriales</taxon>
        <taxon>Flavobacteriaceae</taxon>
        <taxon>Flavobacterium</taxon>
    </lineage>
</organism>
<dbReference type="SUPFAM" id="SSF46626">
    <property type="entry name" value="Cytochrome c"/>
    <property type="match status" value="2"/>
</dbReference>
<dbReference type="Gene3D" id="1.10.760.10">
    <property type="entry name" value="Cytochrome c-like domain"/>
    <property type="match status" value="2"/>
</dbReference>
<dbReference type="Pfam" id="PF03150">
    <property type="entry name" value="CCP_MauG"/>
    <property type="match status" value="1"/>
</dbReference>
<dbReference type="InterPro" id="IPR009056">
    <property type="entry name" value="Cyt_c-like_dom"/>
</dbReference>
<dbReference type="Proteomes" id="UP000304840">
    <property type="component" value="Chromosome"/>
</dbReference>
<reference evidence="10" key="1">
    <citation type="submission" date="2016-03" db="EMBL/GenBank/DDBJ databases">
        <title>Flavobacterium columnare strain B185, complete genome.</title>
        <authorList>
            <person name="Sundberg L.-R."/>
            <person name="Papponen P."/>
            <person name="Laanto E."/>
        </authorList>
    </citation>
    <scope>NUCLEOTIDE SEQUENCE [LARGE SCALE GENOMIC DNA]</scope>
    <source>
        <strain evidence="10">B185</strain>
    </source>
</reference>
<dbReference type="InterPro" id="IPR036909">
    <property type="entry name" value="Cyt_c-like_dom_sf"/>
</dbReference>
<feature type="domain" description="Cytochrome c" evidence="8">
    <location>
        <begin position="458"/>
        <end position="598"/>
    </location>
</feature>
<dbReference type="GO" id="GO:0004130">
    <property type="term" value="F:cytochrome-c peroxidase activity"/>
    <property type="evidence" value="ECO:0007669"/>
    <property type="project" value="TreeGrafter"/>
</dbReference>
<protein>
    <submittedName>
        <fullName evidence="9">Cytochrome-c peroxidase</fullName>
    </submittedName>
</protein>
<evidence type="ECO:0000256" key="1">
    <source>
        <dbReference type="ARBA" id="ARBA00004196"/>
    </source>
</evidence>
<evidence type="ECO:0000256" key="2">
    <source>
        <dbReference type="ARBA" id="ARBA00022617"/>
    </source>
</evidence>
<keyword evidence="2 7" id="KW-0349">Heme</keyword>
<dbReference type="InterPro" id="IPR004852">
    <property type="entry name" value="Di-haem_cyt_c_peroxidsae"/>
</dbReference>
<dbReference type="PANTHER" id="PTHR30600">
    <property type="entry name" value="CYTOCHROME C PEROXIDASE-RELATED"/>
    <property type="match status" value="1"/>
</dbReference>
<proteinExistence type="predicted"/>
<evidence type="ECO:0000256" key="4">
    <source>
        <dbReference type="ARBA" id="ARBA00022729"/>
    </source>
</evidence>
<evidence type="ECO:0000256" key="5">
    <source>
        <dbReference type="ARBA" id="ARBA00023002"/>
    </source>
</evidence>
<evidence type="ECO:0000313" key="10">
    <source>
        <dbReference type="Proteomes" id="UP000304840"/>
    </source>
</evidence>
<dbReference type="PROSITE" id="PS51007">
    <property type="entry name" value="CYTC"/>
    <property type="match status" value="2"/>
</dbReference>
<evidence type="ECO:0000313" key="9">
    <source>
        <dbReference type="EMBL" id="AMO21439.2"/>
    </source>
</evidence>
<keyword evidence="6 7" id="KW-0408">Iron</keyword>
<dbReference type="GO" id="GO:0046872">
    <property type="term" value="F:metal ion binding"/>
    <property type="evidence" value="ECO:0007669"/>
    <property type="project" value="UniProtKB-KW"/>
</dbReference>
<feature type="domain" description="Cytochrome c" evidence="8">
    <location>
        <begin position="309"/>
        <end position="440"/>
    </location>
</feature>
<accession>A0AAI8GCC3</accession>
<keyword evidence="3 7" id="KW-0479">Metal-binding</keyword>
<keyword evidence="5" id="KW-0560">Oxidoreductase</keyword>
<dbReference type="GO" id="GO:0020037">
    <property type="term" value="F:heme binding"/>
    <property type="evidence" value="ECO:0007669"/>
    <property type="project" value="InterPro"/>
</dbReference>
<evidence type="ECO:0000259" key="8">
    <source>
        <dbReference type="PROSITE" id="PS51007"/>
    </source>
</evidence>
<dbReference type="Gene3D" id="1.20.1420.20">
    <property type="entry name" value="M75 peptidase, HXXE motif"/>
    <property type="match status" value="1"/>
</dbReference>
<dbReference type="InterPro" id="IPR038352">
    <property type="entry name" value="Imelysin_sf"/>
</dbReference>
<evidence type="ECO:0000256" key="3">
    <source>
        <dbReference type="ARBA" id="ARBA00022723"/>
    </source>
</evidence>
<name>A0AAI8GCC3_9FLAO</name>